<evidence type="ECO:0000313" key="9">
    <source>
        <dbReference type="Proteomes" id="UP000268162"/>
    </source>
</evidence>
<dbReference type="FunFam" id="2.40.50.140:FF:000038">
    <property type="entry name" value="Exosome complex component RRP4"/>
    <property type="match status" value="1"/>
</dbReference>
<dbReference type="Gene3D" id="2.40.50.140">
    <property type="entry name" value="Nucleic acid-binding proteins"/>
    <property type="match status" value="1"/>
</dbReference>
<dbReference type="GO" id="GO:0071028">
    <property type="term" value="P:nuclear mRNA surveillance"/>
    <property type="evidence" value="ECO:0007669"/>
    <property type="project" value="UniProtKB-ARBA"/>
</dbReference>
<evidence type="ECO:0000256" key="5">
    <source>
        <dbReference type="ARBA" id="ARBA00022884"/>
    </source>
</evidence>
<keyword evidence="5" id="KW-0694">RNA-binding</keyword>
<dbReference type="AlphaFoldDB" id="A0A4P9ZN75"/>
<dbReference type="InterPro" id="IPR048565">
    <property type="entry name" value="S1_RRP4"/>
</dbReference>
<dbReference type="GO" id="GO:0000177">
    <property type="term" value="C:cytoplasmic exosome (RNase complex)"/>
    <property type="evidence" value="ECO:0007669"/>
    <property type="project" value="TreeGrafter"/>
</dbReference>
<keyword evidence="3" id="KW-0698">rRNA processing</keyword>
<dbReference type="GO" id="GO:0000467">
    <property type="term" value="P:exonucleolytic trimming to generate mature 3'-end of 5.8S rRNA from tricistronic rRNA transcript (SSU-rRNA, 5.8S rRNA, LSU-rRNA)"/>
    <property type="evidence" value="ECO:0007669"/>
    <property type="project" value="TreeGrafter"/>
</dbReference>
<comment type="similarity">
    <text evidence="2">Belongs to the RRP4 family.</text>
</comment>
<dbReference type="InterPro" id="IPR025721">
    <property type="entry name" value="Exosome_cplx_N_dom"/>
</dbReference>
<dbReference type="SUPFAM" id="SSF50249">
    <property type="entry name" value="Nucleic acid-binding proteins"/>
    <property type="match status" value="1"/>
</dbReference>
<evidence type="ECO:0000256" key="3">
    <source>
        <dbReference type="ARBA" id="ARBA00022552"/>
    </source>
</evidence>
<evidence type="ECO:0000256" key="2">
    <source>
        <dbReference type="ARBA" id="ARBA00009155"/>
    </source>
</evidence>
<dbReference type="InterPro" id="IPR026699">
    <property type="entry name" value="Exosome_RNA_bind1/RRP40/RRP4"/>
</dbReference>
<dbReference type="GO" id="GO:0071035">
    <property type="term" value="P:nuclear polyadenylation-dependent rRNA catabolic process"/>
    <property type="evidence" value="ECO:0007669"/>
    <property type="project" value="TreeGrafter"/>
</dbReference>
<keyword evidence="4" id="KW-0271">Exosome</keyword>
<proteinExistence type="inferred from homology"/>
<accession>A0A4P9ZN75</accession>
<dbReference type="Proteomes" id="UP000268162">
    <property type="component" value="Unassembled WGS sequence"/>
</dbReference>
<organism evidence="8 9">
    <name type="scientific">Dimargaris cristalligena</name>
    <dbReference type="NCBI Taxonomy" id="215637"/>
    <lineage>
        <taxon>Eukaryota</taxon>
        <taxon>Fungi</taxon>
        <taxon>Fungi incertae sedis</taxon>
        <taxon>Zoopagomycota</taxon>
        <taxon>Kickxellomycotina</taxon>
        <taxon>Dimargaritomycetes</taxon>
        <taxon>Dimargaritales</taxon>
        <taxon>Dimargaritaceae</taxon>
        <taxon>Dimargaris</taxon>
    </lineage>
</organism>
<protein>
    <recommendedName>
        <fullName evidence="7">S1 motif domain-containing protein</fullName>
    </recommendedName>
</protein>
<dbReference type="PANTHER" id="PTHR21321:SF4">
    <property type="entry name" value="EXOSOME COMPLEX COMPONENT RRP4"/>
    <property type="match status" value="1"/>
</dbReference>
<dbReference type="InterPro" id="IPR004088">
    <property type="entry name" value="KH_dom_type_1"/>
</dbReference>
<feature type="domain" description="S1 motif" evidence="7">
    <location>
        <begin position="85"/>
        <end position="163"/>
    </location>
</feature>
<evidence type="ECO:0000259" key="7">
    <source>
        <dbReference type="PROSITE" id="PS50126"/>
    </source>
</evidence>
<gene>
    <name evidence="8" type="ORF">BJ085DRAFT_14460</name>
</gene>
<dbReference type="InterPro" id="IPR036612">
    <property type="entry name" value="KH_dom_type_1_sf"/>
</dbReference>
<dbReference type="CDD" id="cd05789">
    <property type="entry name" value="S1_Rrp4"/>
    <property type="match status" value="1"/>
</dbReference>
<keyword evidence="6" id="KW-0539">Nucleus</keyword>
<dbReference type="Pfam" id="PF21266">
    <property type="entry name" value="S1_RRP4"/>
    <property type="match status" value="1"/>
</dbReference>
<dbReference type="CDD" id="cd22525">
    <property type="entry name" value="KH-I_Rrp4_eukar"/>
    <property type="match status" value="1"/>
</dbReference>
<dbReference type="Pfam" id="PF15985">
    <property type="entry name" value="KH_6"/>
    <property type="match status" value="1"/>
</dbReference>
<name>A0A4P9ZN75_9FUNG</name>
<dbReference type="SUPFAM" id="SSF110324">
    <property type="entry name" value="Ribosomal L27 protein-like"/>
    <property type="match status" value="1"/>
</dbReference>
<dbReference type="STRING" id="215637.A0A4P9ZN75"/>
<dbReference type="GO" id="GO:0000176">
    <property type="term" value="C:nuclear exosome (RNase complex)"/>
    <property type="evidence" value="ECO:0007669"/>
    <property type="project" value="UniProtKB-ARBA"/>
</dbReference>
<dbReference type="GO" id="GO:0071034">
    <property type="term" value="P:CUT catabolic process"/>
    <property type="evidence" value="ECO:0007669"/>
    <property type="project" value="TreeGrafter"/>
</dbReference>
<dbReference type="Gene3D" id="2.40.50.100">
    <property type="match status" value="1"/>
</dbReference>
<dbReference type="OrthoDB" id="1650at2759"/>
<dbReference type="SUPFAM" id="SSF54791">
    <property type="entry name" value="Eukaryotic type KH-domain (KH-domain type I)"/>
    <property type="match status" value="1"/>
</dbReference>
<dbReference type="InterPro" id="IPR012340">
    <property type="entry name" value="NA-bd_OB-fold"/>
</dbReference>
<evidence type="ECO:0000256" key="4">
    <source>
        <dbReference type="ARBA" id="ARBA00022835"/>
    </source>
</evidence>
<evidence type="ECO:0000256" key="6">
    <source>
        <dbReference type="ARBA" id="ARBA00023242"/>
    </source>
</evidence>
<dbReference type="PROSITE" id="PS50126">
    <property type="entry name" value="S1"/>
    <property type="match status" value="1"/>
</dbReference>
<dbReference type="GO" id="GO:0071038">
    <property type="term" value="P:TRAMP-dependent tRNA surveillance pathway"/>
    <property type="evidence" value="ECO:0007669"/>
    <property type="project" value="TreeGrafter"/>
</dbReference>
<dbReference type="Pfam" id="PF14382">
    <property type="entry name" value="ECR1_N"/>
    <property type="match status" value="1"/>
</dbReference>
<dbReference type="GO" id="GO:0003723">
    <property type="term" value="F:RNA binding"/>
    <property type="evidence" value="ECO:0007669"/>
    <property type="project" value="UniProtKB-KW"/>
</dbReference>
<dbReference type="GO" id="GO:0034475">
    <property type="term" value="P:U4 snRNA 3'-end processing"/>
    <property type="evidence" value="ECO:0007669"/>
    <property type="project" value="TreeGrafter"/>
</dbReference>
<reference evidence="9" key="1">
    <citation type="journal article" date="2018" name="Nat. Microbiol.">
        <title>Leveraging single-cell genomics to expand the fungal tree of life.</title>
        <authorList>
            <person name="Ahrendt S.R."/>
            <person name="Quandt C.A."/>
            <person name="Ciobanu D."/>
            <person name="Clum A."/>
            <person name="Salamov A."/>
            <person name="Andreopoulos B."/>
            <person name="Cheng J.F."/>
            <person name="Woyke T."/>
            <person name="Pelin A."/>
            <person name="Henrissat B."/>
            <person name="Reynolds N.K."/>
            <person name="Benny G.L."/>
            <person name="Smith M.E."/>
            <person name="James T.Y."/>
            <person name="Grigoriev I.V."/>
        </authorList>
    </citation>
    <scope>NUCLEOTIDE SEQUENCE [LARGE SCALE GENOMIC DNA]</scope>
    <source>
        <strain evidence="9">RSA 468</strain>
    </source>
</reference>
<dbReference type="PANTHER" id="PTHR21321">
    <property type="entry name" value="PNAS-3 RELATED"/>
    <property type="match status" value="1"/>
</dbReference>
<evidence type="ECO:0000256" key="1">
    <source>
        <dbReference type="ARBA" id="ARBA00004123"/>
    </source>
</evidence>
<dbReference type="GO" id="GO:0071051">
    <property type="term" value="P:poly(A)-dependent snoRNA 3'-end processing"/>
    <property type="evidence" value="ECO:0007669"/>
    <property type="project" value="TreeGrafter"/>
</dbReference>
<evidence type="ECO:0000313" key="8">
    <source>
        <dbReference type="EMBL" id="RKP34568.1"/>
    </source>
</evidence>
<sequence length="297" mass="32403">MSTADLPDLAPFEQAAAKRTEATTGGETQLVTPGEPITSNTAFMRGHGTYVEEGVVISALAGVVERINKLVTVRALKARYAGEIGDVVVGRITSLAEKRWRVDLNSRQNGVLALSSINLPGGVQRRKSESDELRMRTFFAEGDLVVAEIQSLYGDGAIAIHTRSLKYGKLRNGTLVTIPPALVQRSRTHFYAIPCGVDVILGLNGYIWVSKHVDPQAIEANPEEVYSNVNDPITAEERTNVARVANCIRALSRQFIHIHDTAIVYAYEASLRFPISDLVTDSVSSEIAMEVRAKLQS</sequence>
<dbReference type="InterPro" id="IPR003029">
    <property type="entry name" value="S1_domain"/>
</dbReference>
<dbReference type="EMBL" id="ML003152">
    <property type="protein sequence ID" value="RKP34568.1"/>
    <property type="molecule type" value="Genomic_DNA"/>
</dbReference>
<keyword evidence="9" id="KW-1185">Reference proteome</keyword>
<comment type="subcellular location">
    <subcellularLocation>
        <location evidence="1">Nucleus</location>
    </subcellularLocation>
</comment>